<gene>
    <name evidence="1" type="ORF">PACLA_8A044183</name>
</gene>
<organism evidence="1 2">
    <name type="scientific">Paramuricea clavata</name>
    <name type="common">Red gorgonian</name>
    <name type="synonym">Violescent sea-whip</name>
    <dbReference type="NCBI Taxonomy" id="317549"/>
    <lineage>
        <taxon>Eukaryota</taxon>
        <taxon>Metazoa</taxon>
        <taxon>Cnidaria</taxon>
        <taxon>Anthozoa</taxon>
        <taxon>Octocorallia</taxon>
        <taxon>Malacalcyonacea</taxon>
        <taxon>Plexauridae</taxon>
        <taxon>Paramuricea</taxon>
    </lineage>
</organism>
<sequence>MRIHIINEVTVRMSGSYGFQIMAKSSLMKSMDDKAYIRPGTSEGPEKNRNVKILTLDGTGARKLPKYDWPERLVYQIPAAHRIIEKEGVIMDDGSQKLITKNELHVVVVRPKAYVSSTGTSWANETHRLRCEYPDVHEVPVSGDQSVSYSANFRRFCATDQCDIFMLNDMTMMEDLQKMKLQGPCIHQSYELKRLEHFLHRKEIAFAEVDLKRAVLCEGEGTLVDEIKRYLTPLTTHCSKLAEIIKEATELSSYEELQTQAQEVLTFLESLRLPQVKPR</sequence>
<dbReference type="OrthoDB" id="6090131at2759"/>
<evidence type="ECO:0000313" key="1">
    <source>
        <dbReference type="EMBL" id="CAB3995779.1"/>
    </source>
</evidence>
<name>A0A7D9I3P2_PARCT</name>
<accession>A0A7D9I3P2</accession>
<keyword evidence="2" id="KW-1185">Reference proteome</keyword>
<protein>
    <submittedName>
        <fullName evidence="1">RNA-directed DNA polymerase from transposon X-element</fullName>
    </submittedName>
</protein>
<proteinExistence type="predicted"/>
<comment type="caution">
    <text evidence="1">The sequence shown here is derived from an EMBL/GenBank/DDBJ whole genome shotgun (WGS) entry which is preliminary data.</text>
</comment>
<evidence type="ECO:0000313" key="2">
    <source>
        <dbReference type="Proteomes" id="UP001152795"/>
    </source>
</evidence>
<dbReference type="GO" id="GO:0003964">
    <property type="term" value="F:RNA-directed DNA polymerase activity"/>
    <property type="evidence" value="ECO:0007669"/>
    <property type="project" value="UniProtKB-KW"/>
</dbReference>
<keyword evidence="1" id="KW-0548">Nucleotidyltransferase</keyword>
<reference evidence="1" key="1">
    <citation type="submission" date="2020-04" db="EMBL/GenBank/DDBJ databases">
        <authorList>
            <person name="Alioto T."/>
            <person name="Alioto T."/>
            <person name="Gomez Garrido J."/>
        </authorList>
    </citation>
    <scope>NUCLEOTIDE SEQUENCE</scope>
    <source>
        <strain evidence="1">A484AB</strain>
    </source>
</reference>
<keyword evidence="1" id="KW-0695">RNA-directed DNA polymerase</keyword>
<dbReference type="AlphaFoldDB" id="A0A7D9I3P2"/>
<dbReference type="EMBL" id="CACRXK020002729">
    <property type="protein sequence ID" value="CAB3995779.1"/>
    <property type="molecule type" value="Genomic_DNA"/>
</dbReference>
<dbReference type="Proteomes" id="UP001152795">
    <property type="component" value="Unassembled WGS sequence"/>
</dbReference>
<keyword evidence="1" id="KW-0808">Transferase</keyword>